<keyword evidence="9" id="KW-1185">Reference proteome</keyword>
<dbReference type="RefSeq" id="WP_103933424.1">
    <property type="nucleotide sequence ID" value="NZ_FNVA01000004.1"/>
</dbReference>
<feature type="binding site" evidence="4">
    <location>
        <begin position="78"/>
        <end position="85"/>
    </location>
    <ligand>
        <name>ATP</name>
        <dbReference type="ChEBI" id="CHEBI:30616"/>
    </ligand>
</feature>
<dbReference type="Pfam" id="PF22740">
    <property type="entry name" value="PapZ_C"/>
    <property type="match status" value="1"/>
</dbReference>
<dbReference type="AlphaFoldDB" id="A0A1H5Z969"/>
<dbReference type="Pfam" id="PF03668">
    <property type="entry name" value="RapZ-like_N"/>
    <property type="match status" value="1"/>
</dbReference>
<protein>
    <submittedName>
        <fullName evidence="8">UPF0042 nucleotide-binding protein</fullName>
    </submittedName>
</protein>
<dbReference type="EMBL" id="FNVA01000004">
    <property type="protein sequence ID" value="SEG32842.1"/>
    <property type="molecule type" value="Genomic_DNA"/>
</dbReference>
<evidence type="ECO:0000259" key="7">
    <source>
        <dbReference type="Pfam" id="PF22740"/>
    </source>
</evidence>
<organism evidence="8 9">
    <name type="scientific">Bryocella elongata</name>
    <dbReference type="NCBI Taxonomy" id="863522"/>
    <lineage>
        <taxon>Bacteria</taxon>
        <taxon>Pseudomonadati</taxon>
        <taxon>Acidobacteriota</taxon>
        <taxon>Terriglobia</taxon>
        <taxon>Terriglobales</taxon>
        <taxon>Acidobacteriaceae</taxon>
        <taxon>Bryocella</taxon>
    </lineage>
</organism>
<evidence type="ECO:0000313" key="9">
    <source>
        <dbReference type="Proteomes" id="UP000236728"/>
    </source>
</evidence>
<evidence type="ECO:0000256" key="4">
    <source>
        <dbReference type="HAMAP-Rule" id="MF_00636"/>
    </source>
</evidence>
<dbReference type="PANTHER" id="PTHR30448">
    <property type="entry name" value="RNASE ADAPTER PROTEIN RAPZ"/>
    <property type="match status" value="1"/>
</dbReference>
<keyword evidence="3 4" id="KW-0342">GTP-binding</keyword>
<evidence type="ECO:0000256" key="1">
    <source>
        <dbReference type="ARBA" id="ARBA00022741"/>
    </source>
</evidence>
<feature type="binding site" evidence="4">
    <location>
        <begin position="128"/>
        <end position="131"/>
    </location>
    <ligand>
        <name>GTP</name>
        <dbReference type="ChEBI" id="CHEBI:37565"/>
    </ligand>
</feature>
<feature type="compositionally biased region" description="Basic and acidic residues" evidence="5">
    <location>
        <begin position="1"/>
        <end position="20"/>
    </location>
</feature>
<sequence>MARRSSEKTGKIPKIEKTLEVPKVPKAPKAAKPSKAAKLPKPPKTKNKRKKSSATTVSGRELAHLPDGETRDLVILTGLSGSGKMSAAKAFEDLGYYSVDNLPMELIPSFAELVLSSAEITHALLVVDVREGSRLDRFPSILKQVRKTLPTRVVYLEASEDALIRRFSETRRPHPLRREETVVDSIRAERGRLEPVRNVADIILDTTKFNVHELRAHINAQFERGHGDGQALSLSVMSFGFKNGVPAHADLVFDVRFLPNPHFVPKFRNLTGKDKRVAKYVMDFPQTKEFLDKATEMLTFLLPHYIQEGKSYLTVAIGCTGGQHRSVMIAEELRKRLADAGYRAKAEHRDMPR</sequence>
<reference evidence="8 9" key="1">
    <citation type="submission" date="2016-10" db="EMBL/GenBank/DDBJ databases">
        <authorList>
            <person name="de Groot N.N."/>
        </authorList>
    </citation>
    <scope>NUCLEOTIDE SEQUENCE [LARGE SCALE GENOMIC DNA]</scope>
    <source>
        <strain evidence="8 9">DSM 22489</strain>
    </source>
</reference>
<feature type="region of interest" description="Disordered" evidence="5">
    <location>
        <begin position="1"/>
        <end position="63"/>
    </location>
</feature>
<dbReference type="HAMAP" id="MF_00636">
    <property type="entry name" value="RapZ_like"/>
    <property type="match status" value="1"/>
</dbReference>
<dbReference type="OrthoDB" id="9784461at2"/>
<keyword evidence="1 4" id="KW-0547">Nucleotide-binding</keyword>
<dbReference type="GO" id="GO:0005524">
    <property type="term" value="F:ATP binding"/>
    <property type="evidence" value="ECO:0007669"/>
    <property type="project" value="UniProtKB-UniRule"/>
</dbReference>
<dbReference type="Proteomes" id="UP000236728">
    <property type="component" value="Unassembled WGS sequence"/>
</dbReference>
<dbReference type="NCBIfam" id="NF003828">
    <property type="entry name" value="PRK05416.1"/>
    <property type="match status" value="1"/>
</dbReference>
<proteinExistence type="inferred from homology"/>
<dbReference type="PANTHER" id="PTHR30448:SF0">
    <property type="entry name" value="RNASE ADAPTER PROTEIN RAPZ"/>
    <property type="match status" value="1"/>
</dbReference>
<feature type="compositionally biased region" description="Basic residues" evidence="5">
    <location>
        <begin position="41"/>
        <end position="52"/>
    </location>
</feature>
<keyword evidence="2 4" id="KW-0067">ATP-binding</keyword>
<evidence type="ECO:0000259" key="6">
    <source>
        <dbReference type="Pfam" id="PF03668"/>
    </source>
</evidence>
<evidence type="ECO:0000256" key="5">
    <source>
        <dbReference type="SAM" id="MobiDB-lite"/>
    </source>
</evidence>
<name>A0A1H5Z969_9BACT</name>
<evidence type="ECO:0000313" key="8">
    <source>
        <dbReference type="EMBL" id="SEG32842.1"/>
    </source>
</evidence>
<feature type="domain" description="RapZ C-terminal" evidence="7">
    <location>
        <begin position="233"/>
        <end position="351"/>
    </location>
</feature>
<gene>
    <name evidence="8" type="ORF">SAMN05421819_2526</name>
</gene>
<feature type="compositionally biased region" description="Low complexity" evidence="5">
    <location>
        <begin position="22"/>
        <end position="39"/>
    </location>
</feature>
<feature type="domain" description="RapZ-like N-terminal" evidence="6">
    <location>
        <begin position="72"/>
        <end position="223"/>
    </location>
</feature>
<evidence type="ECO:0000256" key="2">
    <source>
        <dbReference type="ARBA" id="ARBA00022840"/>
    </source>
</evidence>
<dbReference type="SUPFAM" id="SSF52540">
    <property type="entry name" value="P-loop containing nucleoside triphosphate hydrolases"/>
    <property type="match status" value="1"/>
</dbReference>
<dbReference type="InterPro" id="IPR053930">
    <property type="entry name" value="RapZ-like_N"/>
</dbReference>
<dbReference type="Gene3D" id="3.40.50.300">
    <property type="entry name" value="P-loop containing nucleotide triphosphate hydrolases"/>
    <property type="match status" value="1"/>
</dbReference>
<dbReference type="GO" id="GO:0005525">
    <property type="term" value="F:GTP binding"/>
    <property type="evidence" value="ECO:0007669"/>
    <property type="project" value="UniProtKB-UniRule"/>
</dbReference>
<dbReference type="InterPro" id="IPR027417">
    <property type="entry name" value="P-loop_NTPase"/>
</dbReference>
<evidence type="ECO:0000256" key="3">
    <source>
        <dbReference type="ARBA" id="ARBA00023134"/>
    </source>
</evidence>
<accession>A0A1H5Z969</accession>
<dbReference type="InterPro" id="IPR053931">
    <property type="entry name" value="RapZ_C"/>
</dbReference>
<dbReference type="InterPro" id="IPR005337">
    <property type="entry name" value="RapZ-like"/>
</dbReference>